<dbReference type="CDD" id="cd05830">
    <property type="entry name" value="Sortase_E"/>
    <property type="match status" value="1"/>
</dbReference>
<evidence type="ECO:0000256" key="3">
    <source>
        <dbReference type="SAM" id="MobiDB-lite"/>
    </source>
</evidence>
<dbReference type="EMBL" id="JAWXXX010000001">
    <property type="protein sequence ID" value="MDX5893007.1"/>
    <property type="molecule type" value="Genomic_DNA"/>
</dbReference>
<dbReference type="Gene3D" id="2.40.260.10">
    <property type="entry name" value="Sortase"/>
    <property type="match status" value="1"/>
</dbReference>
<dbReference type="RefSeq" id="WP_051589211.1">
    <property type="nucleotide sequence ID" value="NZ_CP007514.1"/>
</dbReference>
<keyword evidence="1" id="KW-0378">Hydrolase</keyword>
<dbReference type="Proteomes" id="UP000025229">
    <property type="component" value="Chromosome"/>
</dbReference>
<evidence type="ECO:0000256" key="2">
    <source>
        <dbReference type="PIRSR" id="PIRSR605754-1"/>
    </source>
</evidence>
<dbReference type="HOGENOM" id="CLU_1102172_0_0_11"/>
<dbReference type="EMBL" id="CP007514">
    <property type="protein sequence ID" value="AHY45593.1"/>
    <property type="molecule type" value="Genomic_DNA"/>
</dbReference>
<dbReference type="KEGG" id="rrd:RradSPS_0310"/>
<organism evidence="4 6">
    <name type="scientific">Rubrobacter radiotolerans</name>
    <name type="common">Arthrobacter radiotolerans</name>
    <dbReference type="NCBI Taxonomy" id="42256"/>
    <lineage>
        <taxon>Bacteria</taxon>
        <taxon>Bacillati</taxon>
        <taxon>Actinomycetota</taxon>
        <taxon>Rubrobacteria</taxon>
        <taxon>Rubrobacterales</taxon>
        <taxon>Rubrobacteraceae</taxon>
        <taxon>Rubrobacter</taxon>
    </lineage>
</organism>
<keyword evidence="6" id="KW-1185">Reference proteome</keyword>
<feature type="active site" description="Proton donor/acceptor" evidence="2">
    <location>
        <position position="167"/>
    </location>
</feature>
<dbReference type="InterPro" id="IPR042003">
    <property type="entry name" value="Sortase_E"/>
</dbReference>
<dbReference type="STRING" id="42256.RradSPS_0310"/>
<evidence type="ECO:0000313" key="6">
    <source>
        <dbReference type="Proteomes" id="UP000025229"/>
    </source>
</evidence>
<sequence>MFRKPKILRQRNHSAAFLVLGSLAVAGLLLFALTRFEPDADPVGGISTPEVAGAPEPTTERAPEAETAAPAETTDAASEGLEQTTREDEPPEEAAATQESTGTEEAADAQVVPPGSPELYLTVPKMGLYGDYVASGSDEATLMNGAGRVPYSGLPWQPGSNTYIASHVLGYEGTGSYLHFAALPSMTYGDEILLTDANGNEYRYSVYEVLQVSIYDTWVIEPVGESVVSLQTCINPPAYDVRLVVRGRLVETVPA</sequence>
<feature type="region of interest" description="Disordered" evidence="3">
    <location>
        <begin position="44"/>
        <end position="116"/>
    </location>
</feature>
<dbReference type="AlphaFoldDB" id="A0A023WZW6"/>
<evidence type="ECO:0000313" key="5">
    <source>
        <dbReference type="EMBL" id="MDX5893007.1"/>
    </source>
</evidence>
<proteinExistence type="predicted"/>
<reference evidence="5" key="2">
    <citation type="submission" date="2023-11" db="EMBL/GenBank/DDBJ databases">
        <title>MicrobeMod: A computational toolkit for identifying prokaryotic methylation and restriction-modification with nanopore sequencing.</title>
        <authorList>
            <person name="Crits-Christoph A."/>
            <person name="Kang S.C."/>
            <person name="Lee H."/>
            <person name="Ostrov N."/>
        </authorList>
    </citation>
    <scope>NUCLEOTIDE SEQUENCE</scope>
    <source>
        <strain evidence="5">ATCC 51242</strain>
    </source>
</reference>
<name>A0A023WZW6_RUBRA</name>
<feature type="active site" description="Acyl-thioester intermediate" evidence="2">
    <location>
        <position position="233"/>
    </location>
</feature>
<accession>A0A023WZW6</accession>
<evidence type="ECO:0000256" key="1">
    <source>
        <dbReference type="ARBA" id="ARBA00022801"/>
    </source>
</evidence>
<dbReference type="OrthoDB" id="5242879at2"/>
<dbReference type="InterPro" id="IPR023365">
    <property type="entry name" value="Sortase_dom-sf"/>
</dbReference>
<protein>
    <submittedName>
        <fullName evidence="5">Class E sortase</fullName>
    </submittedName>
    <submittedName>
        <fullName evidence="4">Sortase family</fullName>
    </submittedName>
</protein>
<dbReference type="SUPFAM" id="SSF63817">
    <property type="entry name" value="Sortase"/>
    <property type="match status" value="1"/>
</dbReference>
<dbReference type="eggNOG" id="COG3764">
    <property type="taxonomic scope" value="Bacteria"/>
</dbReference>
<gene>
    <name evidence="4" type="ORF">RradSPS_0310</name>
    <name evidence="5" type="ORF">SIL72_03080</name>
</gene>
<dbReference type="Proteomes" id="UP001281130">
    <property type="component" value="Unassembled WGS sequence"/>
</dbReference>
<dbReference type="GO" id="GO:0016787">
    <property type="term" value="F:hydrolase activity"/>
    <property type="evidence" value="ECO:0007669"/>
    <property type="project" value="UniProtKB-KW"/>
</dbReference>
<dbReference type="InterPro" id="IPR005754">
    <property type="entry name" value="Sortase"/>
</dbReference>
<dbReference type="Pfam" id="PF04203">
    <property type="entry name" value="Sortase"/>
    <property type="match status" value="1"/>
</dbReference>
<feature type="compositionally biased region" description="Low complexity" evidence="3">
    <location>
        <begin position="65"/>
        <end position="77"/>
    </location>
</feature>
<evidence type="ECO:0000313" key="4">
    <source>
        <dbReference type="EMBL" id="AHY45593.1"/>
    </source>
</evidence>
<reference evidence="4 6" key="1">
    <citation type="submission" date="2014-03" db="EMBL/GenBank/DDBJ databases">
        <title>Complete genome sequence of the Radio-Resistant Rubrobacter radiotolerans RSPS-4.</title>
        <authorList>
            <person name="Egas C.C."/>
            <person name="Barroso C.C."/>
            <person name="Froufe H.J.C."/>
            <person name="Pacheco J.J."/>
            <person name="Albuquerque L.L."/>
            <person name="da Costa M.M.S."/>
        </authorList>
    </citation>
    <scope>NUCLEOTIDE SEQUENCE [LARGE SCALE GENOMIC DNA]</scope>
    <source>
        <strain evidence="4 6">RSPS-4</strain>
    </source>
</reference>